<protein>
    <submittedName>
        <fullName evidence="1">Uncharacterized protein</fullName>
    </submittedName>
</protein>
<dbReference type="HOGENOM" id="CLU_1670469_0_0_1"/>
<reference evidence="2" key="2">
    <citation type="submission" date="2015-01" db="EMBL/GenBank/DDBJ databases">
        <title>Evolutionary Origins and Diversification of the Mycorrhizal Mutualists.</title>
        <authorList>
            <consortium name="DOE Joint Genome Institute"/>
            <consortium name="Mycorrhizal Genomics Consortium"/>
            <person name="Kohler A."/>
            <person name="Kuo A."/>
            <person name="Nagy L.G."/>
            <person name="Floudas D."/>
            <person name="Copeland A."/>
            <person name="Barry K.W."/>
            <person name="Cichocki N."/>
            <person name="Veneault-Fourrey C."/>
            <person name="LaButti K."/>
            <person name="Lindquist E.A."/>
            <person name="Lipzen A."/>
            <person name="Lundell T."/>
            <person name="Morin E."/>
            <person name="Murat C."/>
            <person name="Riley R."/>
            <person name="Ohm R."/>
            <person name="Sun H."/>
            <person name="Tunlid A."/>
            <person name="Henrissat B."/>
            <person name="Grigoriev I.V."/>
            <person name="Hibbett D.S."/>
            <person name="Martin F."/>
        </authorList>
    </citation>
    <scope>NUCLEOTIDE SEQUENCE [LARGE SCALE GENOMIC DNA]</scope>
    <source>
        <strain evidence="2">MAFF 305830</strain>
    </source>
</reference>
<organism evidence="1 2">
    <name type="scientific">Serendipita vermifera MAFF 305830</name>
    <dbReference type="NCBI Taxonomy" id="933852"/>
    <lineage>
        <taxon>Eukaryota</taxon>
        <taxon>Fungi</taxon>
        <taxon>Dikarya</taxon>
        <taxon>Basidiomycota</taxon>
        <taxon>Agaricomycotina</taxon>
        <taxon>Agaricomycetes</taxon>
        <taxon>Sebacinales</taxon>
        <taxon>Serendipitaceae</taxon>
        <taxon>Serendipita</taxon>
    </lineage>
</organism>
<proteinExistence type="predicted"/>
<evidence type="ECO:0000313" key="2">
    <source>
        <dbReference type="Proteomes" id="UP000054097"/>
    </source>
</evidence>
<keyword evidence="2" id="KW-1185">Reference proteome</keyword>
<dbReference type="AlphaFoldDB" id="A0A0C2WXI7"/>
<dbReference type="Proteomes" id="UP000054097">
    <property type="component" value="Unassembled WGS sequence"/>
</dbReference>
<reference evidence="1 2" key="1">
    <citation type="submission" date="2014-04" db="EMBL/GenBank/DDBJ databases">
        <authorList>
            <consortium name="DOE Joint Genome Institute"/>
            <person name="Kuo A."/>
            <person name="Zuccaro A."/>
            <person name="Kohler A."/>
            <person name="Nagy L.G."/>
            <person name="Floudas D."/>
            <person name="Copeland A."/>
            <person name="Barry K.W."/>
            <person name="Cichocki N."/>
            <person name="Veneault-Fourrey C."/>
            <person name="LaButti K."/>
            <person name="Lindquist E.A."/>
            <person name="Lipzen A."/>
            <person name="Lundell T."/>
            <person name="Morin E."/>
            <person name="Murat C."/>
            <person name="Sun H."/>
            <person name="Tunlid A."/>
            <person name="Henrissat B."/>
            <person name="Grigoriev I.V."/>
            <person name="Hibbett D.S."/>
            <person name="Martin F."/>
            <person name="Nordberg H.P."/>
            <person name="Cantor M.N."/>
            <person name="Hua S.X."/>
        </authorList>
    </citation>
    <scope>NUCLEOTIDE SEQUENCE [LARGE SCALE GENOMIC DNA]</scope>
    <source>
        <strain evidence="1 2">MAFF 305830</strain>
    </source>
</reference>
<dbReference type="EMBL" id="KN824365">
    <property type="protein sequence ID" value="KIM22062.1"/>
    <property type="molecule type" value="Genomic_DNA"/>
</dbReference>
<evidence type="ECO:0000313" key="1">
    <source>
        <dbReference type="EMBL" id="KIM22062.1"/>
    </source>
</evidence>
<sequence>MATFDVPSRPINEYLTADQAALIRKTISSRQNELNATIKLIEEEKFQSDVLASTILQLQKTNKSAKSAHKSLEEYLNQSLQLKGDHKSSNMVVEVPHMHGPYMETAANEILNLTGDEIISQAKDLTQDISTIKQKLSKLRIYIQKTEMEIYWAKGRRH</sequence>
<gene>
    <name evidence="1" type="ORF">M408DRAFT_29069</name>
</gene>
<name>A0A0C2WXI7_SERVB</name>
<accession>A0A0C2WXI7</accession>